<gene>
    <name evidence="1" type="ORF">QE210_08175</name>
</gene>
<name>A0AA95GS42_9GAMM</name>
<dbReference type="Proteomes" id="UP001177595">
    <property type="component" value="Chromosome"/>
</dbReference>
<dbReference type="AlphaFoldDB" id="A0AA95GS42"/>
<evidence type="ECO:0000313" key="2">
    <source>
        <dbReference type="Proteomes" id="UP001177595"/>
    </source>
</evidence>
<organism evidence="1 2">
    <name type="scientific">Arsenophonus nasoniae</name>
    <name type="common">son-killer infecting Nasonia vitripennis</name>
    <dbReference type="NCBI Taxonomy" id="638"/>
    <lineage>
        <taxon>Bacteria</taxon>
        <taxon>Pseudomonadati</taxon>
        <taxon>Pseudomonadota</taxon>
        <taxon>Gammaproteobacteria</taxon>
        <taxon>Enterobacterales</taxon>
        <taxon>Morganellaceae</taxon>
        <taxon>Arsenophonus</taxon>
    </lineage>
</organism>
<sequence>MPTIASTLTFSWLPSASKPLPDNKNNIEHTTSVKVDLDEPIQQGKKISANTPQYEEAAAATESSVNISSNQTDNTVDTLLMKPTRLVNITLPASETAFFYRLAYHEQNRLLQRFLAKESDNVTQNNKNHPPPNLIN</sequence>
<protein>
    <submittedName>
        <fullName evidence="1">Uncharacterized protein</fullName>
    </submittedName>
</protein>
<evidence type="ECO:0000313" key="1">
    <source>
        <dbReference type="EMBL" id="WGM03026.1"/>
    </source>
</evidence>
<accession>A0AA95GS42</accession>
<proteinExistence type="predicted"/>
<dbReference type="EMBL" id="CP123504">
    <property type="protein sequence ID" value="WGM03026.1"/>
    <property type="molecule type" value="Genomic_DNA"/>
</dbReference>
<dbReference type="RefSeq" id="WP_280626121.1">
    <property type="nucleotide sequence ID" value="NZ_CP123504.1"/>
</dbReference>
<reference evidence="1" key="1">
    <citation type="submission" date="2023-04" db="EMBL/GenBank/DDBJ databases">
        <title>Genome dynamics across the evolutionary transition to endosymbiosis.</title>
        <authorList>
            <person name="Siozios S."/>
            <person name="Nadal-Jimenez P."/>
            <person name="Azagi T."/>
            <person name="Sprong H."/>
            <person name="Frost C.L."/>
            <person name="Parratt S.R."/>
            <person name="Taylor G."/>
            <person name="Brettell L."/>
            <person name="Lew K.C."/>
            <person name="Croft L."/>
            <person name="King K.C."/>
            <person name="Brockhurst M.A."/>
            <person name="Hypsa V."/>
            <person name="Novakova E."/>
            <person name="Darby A.C."/>
            <person name="Hurst G.D.D."/>
        </authorList>
    </citation>
    <scope>NUCLEOTIDE SEQUENCE</scope>
    <source>
        <strain evidence="1">APv</strain>
    </source>
</reference>